<feature type="region of interest" description="Disordered" evidence="1">
    <location>
        <begin position="38"/>
        <end position="58"/>
    </location>
</feature>
<dbReference type="Proteomes" id="UP000325313">
    <property type="component" value="Unassembled WGS sequence"/>
</dbReference>
<organism evidence="2 3">
    <name type="scientific">Puccinia graminis f. sp. tritici</name>
    <dbReference type="NCBI Taxonomy" id="56615"/>
    <lineage>
        <taxon>Eukaryota</taxon>
        <taxon>Fungi</taxon>
        <taxon>Dikarya</taxon>
        <taxon>Basidiomycota</taxon>
        <taxon>Pucciniomycotina</taxon>
        <taxon>Pucciniomycetes</taxon>
        <taxon>Pucciniales</taxon>
        <taxon>Pucciniaceae</taxon>
        <taxon>Puccinia</taxon>
    </lineage>
</organism>
<name>A0A5B0SKT3_PUCGR</name>
<accession>A0A5B0SKT3</accession>
<protein>
    <submittedName>
        <fullName evidence="2">Uncharacterized protein</fullName>
    </submittedName>
</protein>
<sequence length="58" mass="6375">MIKWDLRLNASETGATIHGAAIQLARTELRHHFYTQAGCNVGPQRSADEGPDDTVTRP</sequence>
<gene>
    <name evidence="2" type="ORF">PGTUg99_026808</name>
</gene>
<dbReference type="EMBL" id="VDEP01000002">
    <property type="protein sequence ID" value="KAA1138538.1"/>
    <property type="molecule type" value="Genomic_DNA"/>
</dbReference>
<evidence type="ECO:0000256" key="1">
    <source>
        <dbReference type="SAM" id="MobiDB-lite"/>
    </source>
</evidence>
<dbReference type="AlphaFoldDB" id="A0A5B0SKT3"/>
<comment type="caution">
    <text evidence="2">The sequence shown here is derived from an EMBL/GenBank/DDBJ whole genome shotgun (WGS) entry which is preliminary data.</text>
</comment>
<proteinExistence type="predicted"/>
<evidence type="ECO:0000313" key="2">
    <source>
        <dbReference type="EMBL" id="KAA1138538.1"/>
    </source>
</evidence>
<evidence type="ECO:0000313" key="3">
    <source>
        <dbReference type="Proteomes" id="UP000325313"/>
    </source>
</evidence>
<reference evidence="2 3" key="1">
    <citation type="submission" date="2019-05" db="EMBL/GenBank/DDBJ databases">
        <title>Emergence of the Ug99 lineage of the wheat stem rust pathogen through somatic hybridization.</title>
        <authorList>
            <person name="Li F."/>
            <person name="Upadhyaya N.M."/>
            <person name="Sperschneider J."/>
            <person name="Matny O."/>
            <person name="Nguyen-Phuc H."/>
            <person name="Mago R."/>
            <person name="Raley C."/>
            <person name="Miller M.E."/>
            <person name="Silverstein K.A.T."/>
            <person name="Henningsen E."/>
            <person name="Hirsch C.D."/>
            <person name="Visser B."/>
            <person name="Pretorius Z.A."/>
            <person name="Steffenson B.J."/>
            <person name="Schwessinger B."/>
            <person name="Dodds P.N."/>
            <person name="Figueroa M."/>
        </authorList>
    </citation>
    <scope>NUCLEOTIDE SEQUENCE [LARGE SCALE GENOMIC DNA]</scope>
    <source>
        <strain evidence="2 3">Ug99</strain>
    </source>
</reference>